<evidence type="ECO:0000313" key="3">
    <source>
        <dbReference type="Proteomes" id="UP001549749"/>
    </source>
</evidence>
<keyword evidence="3" id="KW-1185">Reference proteome</keyword>
<gene>
    <name evidence="2" type="ORF">ABR189_24215</name>
</gene>
<organism evidence="2 3">
    <name type="scientific">Chitinophaga defluvii</name>
    <dbReference type="NCBI Taxonomy" id="3163343"/>
    <lineage>
        <taxon>Bacteria</taxon>
        <taxon>Pseudomonadati</taxon>
        <taxon>Bacteroidota</taxon>
        <taxon>Chitinophagia</taxon>
        <taxon>Chitinophagales</taxon>
        <taxon>Chitinophagaceae</taxon>
        <taxon>Chitinophaga</taxon>
    </lineage>
</organism>
<reference evidence="2 3" key="1">
    <citation type="submission" date="2024-06" db="EMBL/GenBank/DDBJ databases">
        <title>Chitinophaga defluvii sp. nov., isolated from municipal sewage.</title>
        <authorList>
            <person name="Zhang L."/>
        </authorList>
    </citation>
    <scope>NUCLEOTIDE SEQUENCE [LARGE SCALE GENOMIC DNA]</scope>
    <source>
        <strain evidence="2 3">H8</strain>
    </source>
</reference>
<dbReference type="GO" id="GO:0016787">
    <property type="term" value="F:hydrolase activity"/>
    <property type="evidence" value="ECO:0007669"/>
    <property type="project" value="UniProtKB-KW"/>
</dbReference>
<accession>A0ABV2TEI0</accession>
<dbReference type="RefSeq" id="WP_354663078.1">
    <property type="nucleotide sequence ID" value="NZ_JBEXAC010000002.1"/>
</dbReference>
<evidence type="ECO:0000313" key="2">
    <source>
        <dbReference type="EMBL" id="MET7000519.1"/>
    </source>
</evidence>
<dbReference type="InterPro" id="IPR001466">
    <property type="entry name" value="Beta-lactam-related"/>
</dbReference>
<dbReference type="EMBL" id="JBEXAC010000002">
    <property type="protein sequence ID" value="MET7000519.1"/>
    <property type="molecule type" value="Genomic_DNA"/>
</dbReference>
<dbReference type="InterPro" id="IPR050789">
    <property type="entry name" value="Diverse_Enzym_Activities"/>
</dbReference>
<comment type="caution">
    <text evidence="2">The sequence shown here is derived from an EMBL/GenBank/DDBJ whole genome shotgun (WGS) entry which is preliminary data.</text>
</comment>
<dbReference type="PANTHER" id="PTHR43283">
    <property type="entry name" value="BETA-LACTAMASE-RELATED"/>
    <property type="match status" value="1"/>
</dbReference>
<dbReference type="Pfam" id="PF00144">
    <property type="entry name" value="Beta-lactamase"/>
    <property type="match status" value="1"/>
</dbReference>
<evidence type="ECO:0000259" key="1">
    <source>
        <dbReference type="Pfam" id="PF00144"/>
    </source>
</evidence>
<dbReference type="Proteomes" id="UP001549749">
    <property type="component" value="Unassembled WGS sequence"/>
</dbReference>
<dbReference type="Gene3D" id="3.40.710.10">
    <property type="entry name" value="DD-peptidase/beta-lactamase superfamily"/>
    <property type="match status" value="1"/>
</dbReference>
<dbReference type="EC" id="3.1.1.103" evidence="2"/>
<proteinExistence type="predicted"/>
<keyword evidence="2" id="KW-0378">Hydrolase</keyword>
<feature type="domain" description="Beta-lactamase-related" evidence="1">
    <location>
        <begin position="41"/>
        <end position="340"/>
    </location>
</feature>
<dbReference type="InterPro" id="IPR012338">
    <property type="entry name" value="Beta-lactam/transpept-like"/>
</dbReference>
<dbReference type="SUPFAM" id="SSF56601">
    <property type="entry name" value="beta-lactamase/transpeptidase-like"/>
    <property type="match status" value="1"/>
</dbReference>
<name>A0ABV2TEI0_9BACT</name>
<protein>
    <submittedName>
        <fullName evidence="2">Serine hydrolase domain-containing protein</fullName>
        <ecNumber evidence="2">3.1.1.103</ecNumber>
    </submittedName>
</protein>
<sequence length="384" mass="42566">MRTLFAHAMIAMLLAGTLCTSCKKPVDVIVNKGFDAELFAKNMTASLEGKTVGYSFAIAQDGKIVKYGVGGSARLATNSPQLDYLLTTRQATGSCSKTITALALLQALEKTSQDEDVYLADLLPGNWNIHEKNRKIKVADLLAHKSGLTYFGDDYASLRKCMATATTGFGEDIHYKYNNVNYLLCRVLIPCVVAGKGPFSVLSDIDADEAVSQIYRNYVRETIFKAAGLPDYKKIDIGPWNDGGPINEKRPALNMTMYYNFSKPALKGMMKYTTYLESGAGGWYMSAPEVAQVLLTAEAGKYVSTDMLKRMKSGFMGFDNKIDGEHGSYYWKNGYWYDNEKRGIYAVIMHFPNNVQIAWHTNSIETNIGGPLDITGKAYDNAWR</sequence>